<protein>
    <submittedName>
        <fullName evidence="3">Uncharacterized protein</fullName>
    </submittedName>
</protein>
<dbReference type="WBParaSite" id="nRc.2.0.1.t23689-RA">
    <property type="protein sequence ID" value="nRc.2.0.1.t23689-RA"/>
    <property type="gene ID" value="nRc.2.0.1.g23689"/>
</dbReference>
<feature type="region of interest" description="Disordered" evidence="1">
    <location>
        <begin position="1"/>
        <end position="21"/>
    </location>
</feature>
<proteinExistence type="predicted"/>
<organism evidence="2 3">
    <name type="scientific">Romanomermis culicivorax</name>
    <name type="common">Nematode worm</name>
    <dbReference type="NCBI Taxonomy" id="13658"/>
    <lineage>
        <taxon>Eukaryota</taxon>
        <taxon>Metazoa</taxon>
        <taxon>Ecdysozoa</taxon>
        <taxon>Nematoda</taxon>
        <taxon>Enoplea</taxon>
        <taxon>Dorylaimia</taxon>
        <taxon>Mermithida</taxon>
        <taxon>Mermithoidea</taxon>
        <taxon>Mermithidae</taxon>
        <taxon>Romanomermis</taxon>
    </lineage>
</organism>
<dbReference type="AlphaFoldDB" id="A0A915JB31"/>
<evidence type="ECO:0000256" key="1">
    <source>
        <dbReference type="SAM" id="MobiDB-lite"/>
    </source>
</evidence>
<name>A0A915JB31_ROMCU</name>
<evidence type="ECO:0000313" key="3">
    <source>
        <dbReference type="WBParaSite" id="nRc.2.0.1.t23689-RA"/>
    </source>
</evidence>
<dbReference type="Proteomes" id="UP000887565">
    <property type="component" value="Unplaced"/>
</dbReference>
<keyword evidence="2" id="KW-1185">Reference proteome</keyword>
<accession>A0A915JB31</accession>
<feature type="compositionally biased region" description="Polar residues" evidence="1">
    <location>
        <begin position="10"/>
        <end position="20"/>
    </location>
</feature>
<reference evidence="3" key="1">
    <citation type="submission" date="2022-11" db="UniProtKB">
        <authorList>
            <consortium name="WormBaseParasite"/>
        </authorList>
    </citation>
    <scope>IDENTIFICATION</scope>
</reference>
<sequence>MRFPTERDGSSTARNGQPENLLSIAKNDCSFVENGRF</sequence>
<evidence type="ECO:0000313" key="2">
    <source>
        <dbReference type="Proteomes" id="UP000887565"/>
    </source>
</evidence>